<evidence type="ECO:0000256" key="2">
    <source>
        <dbReference type="ARBA" id="ARBA00022525"/>
    </source>
</evidence>
<evidence type="ECO:0008006" key="8">
    <source>
        <dbReference type="Google" id="ProtNLM"/>
    </source>
</evidence>
<dbReference type="Pfam" id="PF18884">
    <property type="entry name" value="TSP3_bac"/>
    <property type="match status" value="2"/>
</dbReference>
<organism evidence="6 7">
    <name type="scientific">Candidatus Sungiibacteriota bacterium</name>
    <dbReference type="NCBI Taxonomy" id="2750080"/>
    <lineage>
        <taxon>Bacteria</taxon>
        <taxon>Candidatus Sungiibacteriota</taxon>
    </lineage>
</organism>
<evidence type="ECO:0000256" key="3">
    <source>
        <dbReference type="ARBA" id="ARBA00022729"/>
    </source>
</evidence>
<accession>A0A933DTJ9</accession>
<evidence type="ECO:0000256" key="4">
    <source>
        <dbReference type="ARBA" id="ARBA00022837"/>
    </source>
</evidence>
<sequence length="335" mass="36298">MGILAHGVFSLKRKARLLVAVLVFAAIGGASVWFAGYKPLAEKDAQNERRAGLDSTAAAAAVGEAAKDSDGDGLKDWEEALYGTALENPDSDGDGTPDGKEIAEGRDPLKPGPNDKINRPVAEESAQGRSGTAANDNLTQNLAKNLLESGILNAVDQEGRLSSTEFLDKLSLPKNVDPEELLKPAVTITTKDLRVNQNNDSGTIKDYFESISEIYARRIALHQARSDLVILTEVLESNDFAKLVELDPLITTLDLAVADIKNTPVPSKYVSFAVRELNYLLQTKRAIEIFRNTQNDPLATVLAIRGRFDLLLKIASFHAEVINDLYASGIRFNPG</sequence>
<dbReference type="Proteomes" id="UP000756703">
    <property type="component" value="Unassembled WGS sequence"/>
</dbReference>
<evidence type="ECO:0000313" key="7">
    <source>
        <dbReference type="Proteomes" id="UP000756703"/>
    </source>
</evidence>
<feature type="compositionally biased region" description="Basic and acidic residues" evidence="5">
    <location>
        <begin position="97"/>
        <end position="109"/>
    </location>
</feature>
<keyword evidence="4" id="KW-0106">Calcium</keyword>
<comment type="subcellular location">
    <subcellularLocation>
        <location evidence="1">Secreted</location>
    </subcellularLocation>
</comment>
<dbReference type="AlphaFoldDB" id="A0A933DTJ9"/>
<evidence type="ECO:0000256" key="5">
    <source>
        <dbReference type="SAM" id="MobiDB-lite"/>
    </source>
</evidence>
<gene>
    <name evidence="6" type="ORF">HY473_01445</name>
</gene>
<protein>
    <recommendedName>
        <fullName evidence="8">Thrombospondin type 3 repeat superfamily protein</fullName>
    </recommendedName>
</protein>
<name>A0A933DTJ9_9BACT</name>
<evidence type="ECO:0000256" key="1">
    <source>
        <dbReference type="ARBA" id="ARBA00004613"/>
    </source>
</evidence>
<comment type="caution">
    <text evidence="6">The sequence shown here is derived from an EMBL/GenBank/DDBJ whole genome shotgun (WGS) entry which is preliminary data.</text>
</comment>
<evidence type="ECO:0000313" key="6">
    <source>
        <dbReference type="EMBL" id="MBI4132749.1"/>
    </source>
</evidence>
<dbReference type="EMBL" id="JACQMI010000013">
    <property type="protein sequence ID" value="MBI4132749.1"/>
    <property type="molecule type" value="Genomic_DNA"/>
</dbReference>
<keyword evidence="2" id="KW-0964">Secreted</keyword>
<feature type="region of interest" description="Disordered" evidence="5">
    <location>
        <begin position="85"/>
        <end position="135"/>
    </location>
</feature>
<keyword evidence="3" id="KW-0732">Signal</keyword>
<dbReference type="InterPro" id="IPR059100">
    <property type="entry name" value="TSP3_bac"/>
</dbReference>
<reference evidence="6" key="1">
    <citation type="submission" date="2020-07" db="EMBL/GenBank/DDBJ databases">
        <title>Huge and variable diversity of episymbiotic CPR bacteria and DPANN archaea in groundwater ecosystems.</title>
        <authorList>
            <person name="He C.Y."/>
            <person name="Keren R."/>
            <person name="Whittaker M."/>
            <person name="Farag I.F."/>
            <person name="Doudna J."/>
            <person name="Cate J.H.D."/>
            <person name="Banfield J.F."/>
        </authorList>
    </citation>
    <scope>NUCLEOTIDE SEQUENCE</scope>
    <source>
        <strain evidence="6">NC_groundwater_1225_Ag_S-0.1um_56_177</strain>
    </source>
</reference>
<proteinExistence type="predicted"/>